<evidence type="ECO:0000259" key="8">
    <source>
        <dbReference type="SMART" id="SM00709"/>
    </source>
</evidence>
<evidence type="ECO:0000313" key="10">
    <source>
        <dbReference type="Proteomes" id="UP001151699"/>
    </source>
</evidence>
<feature type="domain" description="Zinc finger ZPR1-type" evidence="8">
    <location>
        <begin position="270"/>
        <end position="429"/>
    </location>
</feature>
<evidence type="ECO:0000256" key="3">
    <source>
        <dbReference type="ARBA" id="ARBA00022723"/>
    </source>
</evidence>
<dbReference type="FunFam" id="2.60.120.1040:FF:000001">
    <property type="entry name" value="Zinc finger protein ZPR1"/>
    <property type="match status" value="1"/>
</dbReference>
<name>A0A9Q0MZ24_9DIPT</name>
<dbReference type="Pfam" id="PF22794">
    <property type="entry name" value="jr-ZPR1"/>
    <property type="match status" value="2"/>
</dbReference>
<evidence type="ECO:0000256" key="1">
    <source>
        <dbReference type="ARBA" id="ARBA00004123"/>
    </source>
</evidence>
<keyword evidence="7" id="KW-0539">Nucleus</keyword>
<evidence type="ECO:0000256" key="6">
    <source>
        <dbReference type="ARBA" id="ARBA00022833"/>
    </source>
</evidence>
<reference evidence="9" key="1">
    <citation type="submission" date="2022-07" db="EMBL/GenBank/DDBJ databases">
        <authorList>
            <person name="Trinca V."/>
            <person name="Uliana J.V.C."/>
            <person name="Torres T.T."/>
            <person name="Ward R.J."/>
            <person name="Monesi N."/>
        </authorList>
    </citation>
    <scope>NUCLEOTIDE SEQUENCE</scope>
    <source>
        <strain evidence="9">HSMRA1968</strain>
        <tissue evidence="9">Whole embryos</tissue>
    </source>
</reference>
<comment type="subcellular location">
    <subcellularLocation>
        <location evidence="1">Nucleus</location>
    </subcellularLocation>
</comment>
<dbReference type="InterPro" id="IPR042452">
    <property type="entry name" value="ZPR1_Znf1/2"/>
</dbReference>
<evidence type="ECO:0000256" key="4">
    <source>
        <dbReference type="ARBA" id="ARBA00022737"/>
    </source>
</evidence>
<keyword evidence="4" id="KW-0677">Repeat</keyword>
<comment type="similarity">
    <text evidence="2">Belongs to the ZPR1 family.</text>
</comment>
<keyword evidence="5" id="KW-0863">Zinc-finger</keyword>
<protein>
    <submittedName>
        <fullName evidence="9">Zinc finger protein</fullName>
    </submittedName>
</protein>
<evidence type="ECO:0000256" key="5">
    <source>
        <dbReference type="ARBA" id="ARBA00022771"/>
    </source>
</evidence>
<dbReference type="NCBIfam" id="TIGR00310">
    <property type="entry name" value="ZPR1_znf"/>
    <property type="match status" value="2"/>
</dbReference>
<evidence type="ECO:0000256" key="2">
    <source>
        <dbReference type="ARBA" id="ARBA00008354"/>
    </source>
</evidence>
<comment type="caution">
    <text evidence="9">The sequence shown here is derived from an EMBL/GenBank/DDBJ whole genome shotgun (WGS) entry which is preliminary data.</text>
</comment>
<dbReference type="AlphaFoldDB" id="A0A9Q0MZ24"/>
<dbReference type="GO" id="GO:0005634">
    <property type="term" value="C:nucleus"/>
    <property type="evidence" value="ECO:0007669"/>
    <property type="project" value="UniProtKB-SubCell"/>
</dbReference>
<proteinExistence type="inferred from homology"/>
<dbReference type="InterPro" id="IPR004457">
    <property type="entry name" value="Znf_ZPR1"/>
</dbReference>
<dbReference type="FunFam" id="2.20.25.420:FF:000001">
    <property type="entry name" value="Zinc finger protein ZPR1"/>
    <property type="match status" value="1"/>
</dbReference>
<dbReference type="InterPro" id="IPR056180">
    <property type="entry name" value="ZPR1_jr_dom"/>
</dbReference>
<dbReference type="InterPro" id="IPR040141">
    <property type="entry name" value="ZPR1"/>
</dbReference>
<dbReference type="GO" id="GO:0008270">
    <property type="term" value="F:zinc ion binding"/>
    <property type="evidence" value="ECO:0007669"/>
    <property type="project" value="UniProtKB-KW"/>
</dbReference>
<evidence type="ECO:0000256" key="7">
    <source>
        <dbReference type="ARBA" id="ARBA00023242"/>
    </source>
</evidence>
<dbReference type="Proteomes" id="UP001151699">
    <property type="component" value="Chromosome B"/>
</dbReference>
<dbReference type="PANTHER" id="PTHR10876">
    <property type="entry name" value="ZINC FINGER PROTEIN ZPR1"/>
    <property type="match status" value="1"/>
</dbReference>
<organism evidence="9 10">
    <name type="scientific">Pseudolycoriella hygida</name>
    <dbReference type="NCBI Taxonomy" id="35572"/>
    <lineage>
        <taxon>Eukaryota</taxon>
        <taxon>Metazoa</taxon>
        <taxon>Ecdysozoa</taxon>
        <taxon>Arthropoda</taxon>
        <taxon>Hexapoda</taxon>
        <taxon>Insecta</taxon>
        <taxon>Pterygota</taxon>
        <taxon>Neoptera</taxon>
        <taxon>Endopterygota</taxon>
        <taxon>Diptera</taxon>
        <taxon>Nematocera</taxon>
        <taxon>Sciaroidea</taxon>
        <taxon>Sciaridae</taxon>
        <taxon>Pseudolycoriella</taxon>
    </lineage>
</organism>
<dbReference type="Gene3D" id="2.20.25.420">
    <property type="entry name" value="ZPR1, zinc finger domain"/>
    <property type="match status" value="2"/>
</dbReference>
<dbReference type="FunFam" id="2.60.120.1040:FF:000003">
    <property type="entry name" value="Zinc finger protein zpr1"/>
    <property type="match status" value="1"/>
</dbReference>
<dbReference type="SMART" id="SM00709">
    <property type="entry name" value="Zpr1"/>
    <property type="match status" value="2"/>
</dbReference>
<dbReference type="InterPro" id="IPR042451">
    <property type="entry name" value="ZPR1_A/B_dom"/>
</dbReference>
<feature type="domain" description="Zinc finger ZPR1-type" evidence="8">
    <location>
        <begin position="54"/>
        <end position="212"/>
    </location>
</feature>
<dbReference type="Pfam" id="PF03367">
    <property type="entry name" value="Zn_ribbon_ZPR1"/>
    <property type="match status" value="2"/>
</dbReference>
<keyword evidence="10" id="KW-1185">Reference proteome</keyword>
<gene>
    <name evidence="9" type="primary">ZPR1</name>
    <name evidence="9" type="ORF">Bhyg_05629</name>
</gene>
<evidence type="ECO:0000313" key="9">
    <source>
        <dbReference type="EMBL" id="KAJ6640698.1"/>
    </source>
</evidence>
<dbReference type="PANTHER" id="PTHR10876:SF0">
    <property type="entry name" value="ZINC FINGER PROTEIN ZPR1"/>
    <property type="match status" value="1"/>
</dbReference>
<dbReference type="OrthoDB" id="308464at2759"/>
<keyword evidence="6" id="KW-0862">Zinc</keyword>
<accession>A0A9Q0MZ24</accession>
<dbReference type="FunFam" id="2.20.25.420:FF:000002">
    <property type="entry name" value="Zinc finger protein ZPR1"/>
    <property type="match status" value="1"/>
</dbReference>
<sequence>MAFVDRFDIKTRSYFLLSRFQFWFLLSKEMAEHTPLFRDLNADDAEPETTEIESCCMNCYENGKTRLLLTKIPFYKEVVLMSFSCDACGFANNEIQSGGEIEAKGVRITLAIKNINDLNRRVVKSDFTSVKIVEVDFEIPAQSQKGEVTTIEGIIDRAIQGLEQDQPVRRIDHPEAAKQIDDFVDSLKTLKLVESPFNITFEDISGNCFVENPYAPQSDAGCTTTHFVRTKEQDRLLGIYEPEKESVLQPIAEDSWPLEELHGEVLTFPTLCHTCKAPCETNMKVTTIPHFKDVVIMATNCDACGSRTNEVKSGGGIEEQGVKFEISIQSREDMSRDVLKSDNCSLSIPELDCVVGPSALAGRFTTVEGILEAMKDQLSNQGATFRDSEDVATKNRMEDFLSKLDEVVAGKRNVTLILDDPAGNSYVQALTDDGSLDDRLKITKYTRTYEQNDELGINDMKTENYE</sequence>
<dbReference type="EMBL" id="WJQU01000002">
    <property type="protein sequence ID" value="KAJ6640698.1"/>
    <property type="molecule type" value="Genomic_DNA"/>
</dbReference>
<dbReference type="Gene3D" id="2.60.120.1040">
    <property type="entry name" value="ZPR1, A/B domain"/>
    <property type="match status" value="2"/>
</dbReference>
<keyword evidence="3" id="KW-0479">Metal-binding</keyword>